<dbReference type="PROSITE" id="PS50127">
    <property type="entry name" value="UBC_2"/>
    <property type="match status" value="1"/>
</dbReference>
<dbReference type="SMART" id="SM00212">
    <property type="entry name" value="UBCc"/>
    <property type="match status" value="1"/>
</dbReference>
<dbReference type="Pfam" id="PF00179">
    <property type="entry name" value="UQ_con"/>
    <property type="match status" value="1"/>
</dbReference>
<organism evidence="2 3">
    <name type="scientific">Aromia moschata</name>
    <dbReference type="NCBI Taxonomy" id="1265417"/>
    <lineage>
        <taxon>Eukaryota</taxon>
        <taxon>Metazoa</taxon>
        <taxon>Ecdysozoa</taxon>
        <taxon>Arthropoda</taxon>
        <taxon>Hexapoda</taxon>
        <taxon>Insecta</taxon>
        <taxon>Pterygota</taxon>
        <taxon>Neoptera</taxon>
        <taxon>Endopterygota</taxon>
        <taxon>Coleoptera</taxon>
        <taxon>Polyphaga</taxon>
        <taxon>Cucujiformia</taxon>
        <taxon>Chrysomeloidea</taxon>
        <taxon>Cerambycidae</taxon>
        <taxon>Cerambycinae</taxon>
        <taxon>Callichromatini</taxon>
        <taxon>Aromia</taxon>
    </lineage>
</organism>
<dbReference type="CDD" id="cd23814">
    <property type="entry name" value="UEV_AKTIP"/>
    <property type="match status" value="1"/>
</dbReference>
<sequence>MYAAVKATKSENNENFQRQGSLRRVIPSDINKDNVFDHQNTELNKVYRIYRQEYVILAEYKMIQSEDIQGVYVIPSKESSLIWFGVIFVRNGPYEDGVFRFNILLDENFPDGEHPKVVFQSEVFHPVIDLVTNKLSLSSAFPKWHKSDQHLWQVLKYIQWIFDNMNASLAHAVNKEAEKMYRNDLNAFTAKAQELVKLSKEHLYDQPQTEDKHYIMFEPYAPEIHDKVRTSMVTFHEEQFNKVGHSWVLPGSYKSLARPPTPPSENES</sequence>
<dbReference type="AlphaFoldDB" id="A0AAV8YTQ4"/>
<name>A0AAV8YTQ4_9CUCU</name>
<dbReference type="SUPFAM" id="SSF54495">
    <property type="entry name" value="UBC-like"/>
    <property type="match status" value="1"/>
</dbReference>
<dbReference type="Gene3D" id="3.10.110.10">
    <property type="entry name" value="Ubiquitin Conjugating Enzyme"/>
    <property type="match status" value="1"/>
</dbReference>
<reference evidence="2" key="1">
    <citation type="journal article" date="2023" name="Insect Mol. Biol.">
        <title>Genome sequencing provides insights into the evolution of gene families encoding plant cell wall-degrading enzymes in longhorned beetles.</title>
        <authorList>
            <person name="Shin N.R."/>
            <person name="Okamura Y."/>
            <person name="Kirsch R."/>
            <person name="Pauchet Y."/>
        </authorList>
    </citation>
    <scope>NUCLEOTIDE SEQUENCE</scope>
    <source>
        <strain evidence="2">AMC_N1</strain>
    </source>
</reference>
<dbReference type="EMBL" id="JAPWTK010000048">
    <property type="protein sequence ID" value="KAJ8954430.1"/>
    <property type="molecule type" value="Genomic_DNA"/>
</dbReference>
<evidence type="ECO:0000313" key="2">
    <source>
        <dbReference type="EMBL" id="KAJ8954430.1"/>
    </source>
</evidence>
<evidence type="ECO:0000259" key="1">
    <source>
        <dbReference type="PROSITE" id="PS50127"/>
    </source>
</evidence>
<feature type="domain" description="UBC core" evidence="1">
    <location>
        <begin position="51"/>
        <end position="201"/>
    </location>
</feature>
<protein>
    <recommendedName>
        <fullName evidence="1">UBC core domain-containing protein</fullName>
    </recommendedName>
</protein>
<evidence type="ECO:0000313" key="3">
    <source>
        <dbReference type="Proteomes" id="UP001162162"/>
    </source>
</evidence>
<gene>
    <name evidence="2" type="ORF">NQ318_011106</name>
</gene>
<comment type="caution">
    <text evidence="2">The sequence shown here is derived from an EMBL/GenBank/DDBJ whole genome shotgun (WGS) entry which is preliminary data.</text>
</comment>
<dbReference type="InterPro" id="IPR016135">
    <property type="entry name" value="UBQ-conjugating_enzyme/RWD"/>
</dbReference>
<proteinExistence type="predicted"/>
<dbReference type="Proteomes" id="UP001162162">
    <property type="component" value="Unassembled WGS sequence"/>
</dbReference>
<dbReference type="InterPro" id="IPR000608">
    <property type="entry name" value="UBC"/>
</dbReference>
<accession>A0AAV8YTQ4</accession>
<dbReference type="InterPro" id="IPR050113">
    <property type="entry name" value="Ub_conjugating_enzyme"/>
</dbReference>
<keyword evidence="3" id="KW-1185">Reference proteome</keyword>
<dbReference type="PANTHER" id="PTHR24067">
    <property type="entry name" value="UBIQUITIN-CONJUGATING ENZYME E2"/>
    <property type="match status" value="1"/>
</dbReference>